<dbReference type="CDD" id="cd00475">
    <property type="entry name" value="Cis_IPPS"/>
    <property type="match status" value="1"/>
</dbReference>
<dbReference type="InParanoid" id="A0A4Q1BAE4"/>
<evidence type="ECO:0000256" key="2">
    <source>
        <dbReference type="ARBA" id="ARBA00022679"/>
    </source>
</evidence>
<dbReference type="InterPro" id="IPR001441">
    <property type="entry name" value="UPP_synth-like"/>
</dbReference>
<dbReference type="AlphaFoldDB" id="A0A4Q1BAE4"/>
<dbReference type="FunFam" id="3.40.1180.10:FF:000005">
    <property type="entry name" value="Alkyl transferase"/>
    <property type="match status" value="1"/>
</dbReference>
<evidence type="ECO:0000313" key="6">
    <source>
        <dbReference type="Proteomes" id="UP000289152"/>
    </source>
</evidence>
<dbReference type="Gene3D" id="3.40.1180.10">
    <property type="entry name" value="Decaprenyl diphosphate synthase-like"/>
    <property type="match status" value="1"/>
</dbReference>
<dbReference type="PANTHER" id="PTHR10291">
    <property type="entry name" value="DEHYDRODOLICHYL DIPHOSPHATE SYNTHASE FAMILY MEMBER"/>
    <property type="match status" value="1"/>
</dbReference>
<dbReference type="InterPro" id="IPR036424">
    <property type="entry name" value="UPP_synth-like_sf"/>
</dbReference>
<dbReference type="Pfam" id="PF01255">
    <property type="entry name" value="Prenyltransf"/>
    <property type="match status" value="1"/>
</dbReference>
<organism evidence="5 6">
    <name type="scientific">Tremella mesenterica</name>
    <name type="common">Jelly fungus</name>
    <dbReference type="NCBI Taxonomy" id="5217"/>
    <lineage>
        <taxon>Eukaryota</taxon>
        <taxon>Fungi</taxon>
        <taxon>Dikarya</taxon>
        <taxon>Basidiomycota</taxon>
        <taxon>Agaricomycotina</taxon>
        <taxon>Tremellomycetes</taxon>
        <taxon>Tremellales</taxon>
        <taxon>Tremellaceae</taxon>
        <taxon>Tremella</taxon>
    </lineage>
</organism>
<dbReference type="PROSITE" id="PS01066">
    <property type="entry name" value="UPP_SYNTHASE"/>
    <property type="match status" value="1"/>
</dbReference>
<keyword evidence="3" id="KW-0460">Magnesium</keyword>
<evidence type="ECO:0000313" key="5">
    <source>
        <dbReference type="EMBL" id="RXK35752.1"/>
    </source>
</evidence>
<dbReference type="STRING" id="5217.A0A4Q1BAE4"/>
<sequence>MSSSVIRGQSTSRSSERSLGRESKHSFFQLRLSELVHRVHGFLTSLLIFIISLGPLPRHVGFVMDGNRRYARGRGKRAVQGHTDGFTSLRRVLQICLRLNIPVVTIFAFSIENFNRPKEEVDALMNLAKSRLMELCTHGDLLQIYGVRIRFIGNLDMLPADVREAARKMEALTADNDRGLLNVASPYTSRDEITTAVRDTVVEMRGVFLPDVVSTETVFENLQTSRAISRLDKGGDGKVDILVRTSGVQRLSDFLMWQCCEDTQIHFVRTHWPEFGLTDMLPILLGWQQKVWMSYWGI</sequence>
<dbReference type="Proteomes" id="UP000289152">
    <property type="component" value="Unassembled WGS sequence"/>
</dbReference>
<dbReference type="GO" id="GO:0016020">
    <property type="term" value="C:membrane"/>
    <property type="evidence" value="ECO:0007669"/>
    <property type="project" value="TreeGrafter"/>
</dbReference>
<dbReference type="InterPro" id="IPR018520">
    <property type="entry name" value="UPP_synth-like_CS"/>
</dbReference>
<proteinExistence type="inferred from homology"/>
<dbReference type="PANTHER" id="PTHR10291:SF43">
    <property type="entry name" value="DEHYDRODOLICHYL DIPHOSPHATE SYNTHASE COMPLEX SUBUNIT DHDDS"/>
    <property type="match status" value="1"/>
</dbReference>
<dbReference type="EMBL" id="SDIL01000123">
    <property type="protein sequence ID" value="RXK35752.1"/>
    <property type="molecule type" value="Genomic_DNA"/>
</dbReference>
<reference evidence="5 6" key="1">
    <citation type="submission" date="2016-06" db="EMBL/GenBank/DDBJ databases">
        <title>Evolution of pathogenesis and genome organization in the Tremellales.</title>
        <authorList>
            <person name="Cuomo C."/>
            <person name="Litvintseva A."/>
            <person name="Heitman J."/>
            <person name="Chen Y."/>
            <person name="Sun S."/>
            <person name="Springer D."/>
            <person name="Dromer F."/>
            <person name="Young S."/>
            <person name="Zeng Q."/>
            <person name="Chapman S."/>
            <person name="Gujja S."/>
            <person name="Saif S."/>
            <person name="Birren B."/>
        </authorList>
    </citation>
    <scope>NUCLEOTIDE SEQUENCE [LARGE SCALE GENOMIC DNA]</scope>
    <source>
        <strain evidence="5 6">ATCC 28783</strain>
    </source>
</reference>
<comment type="similarity">
    <text evidence="1 4">Belongs to the UPP synthase family.</text>
</comment>
<dbReference type="GO" id="GO:1904423">
    <property type="term" value="C:dehydrodolichyl diphosphate synthase complex"/>
    <property type="evidence" value="ECO:0007669"/>
    <property type="project" value="TreeGrafter"/>
</dbReference>
<dbReference type="SUPFAM" id="SSF64005">
    <property type="entry name" value="Undecaprenyl diphosphate synthase"/>
    <property type="match status" value="1"/>
</dbReference>
<keyword evidence="6" id="KW-1185">Reference proteome</keyword>
<dbReference type="EC" id="2.5.1.-" evidence="4"/>
<gene>
    <name evidence="5" type="ORF">M231_06993</name>
</gene>
<dbReference type="HAMAP" id="MF_01139">
    <property type="entry name" value="ISPT"/>
    <property type="match status" value="1"/>
</dbReference>
<evidence type="ECO:0000256" key="1">
    <source>
        <dbReference type="ARBA" id="ARBA00005432"/>
    </source>
</evidence>
<dbReference type="GO" id="GO:0045547">
    <property type="term" value="F:ditrans,polycis-polyprenyl diphosphate synthase [(2E,6E)-farnesyl diphosphate specific] activity"/>
    <property type="evidence" value="ECO:0007669"/>
    <property type="project" value="TreeGrafter"/>
</dbReference>
<protein>
    <recommendedName>
        <fullName evidence="4">Alkyl transferase</fullName>
        <ecNumber evidence="4">2.5.1.-</ecNumber>
    </recommendedName>
</protein>
<dbReference type="GO" id="GO:0016094">
    <property type="term" value="P:polyprenol biosynthetic process"/>
    <property type="evidence" value="ECO:0007669"/>
    <property type="project" value="TreeGrafter"/>
</dbReference>
<name>A0A4Q1BAE4_TREME</name>
<evidence type="ECO:0000256" key="4">
    <source>
        <dbReference type="RuleBase" id="RU363018"/>
    </source>
</evidence>
<keyword evidence="2 4" id="KW-0808">Transferase</keyword>
<dbReference type="GO" id="GO:0005783">
    <property type="term" value="C:endoplasmic reticulum"/>
    <property type="evidence" value="ECO:0007669"/>
    <property type="project" value="TreeGrafter"/>
</dbReference>
<dbReference type="NCBIfam" id="TIGR00055">
    <property type="entry name" value="uppS"/>
    <property type="match status" value="1"/>
</dbReference>
<comment type="caution">
    <text evidence="5">The sequence shown here is derived from an EMBL/GenBank/DDBJ whole genome shotgun (WGS) entry which is preliminary data.</text>
</comment>
<accession>A0A4Q1BAE4</accession>
<dbReference type="VEuPathDB" id="FungiDB:TREMEDRAFT_24986"/>
<dbReference type="OrthoDB" id="4173905at2759"/>
<dbReference type="GO" id="GO:0005811">
    <property type="term" value="C:lipid droplet"/>
    <property type="evidence" value="ECO:0007669"/>
    <property type="project" value="TreeGrafter"/>
</dbReference>
<dbReference type="FunCoup" id="A0A4Q1BAE4">
    <property type="interactions" value="372"/>
</dbReference>
<evidence type="ECO:0000256" key="3">
    <source>
        <dbReference type="ARBA" id="ARBA00022842"/>
    </source>
</evidence>